<organism evidence="2 3">
    <name type="scientific">Stylosanthes scabra</name>
    <dbReference type="NCBI Taxonomy" id="79078"/>
    <lineage>
        <taxon>Eukaryota</taxon>
        <taxon>Viridiplantae</taxon>
        <taxon>Streptophyta</taxon>
        <taxon>Embryophyta</taxon>
        <taxon>Tracheophyta</taxon>
        <taxon>Spermatophyta</taxon>
        <taxon>Magnoliopsida</taxon>
        <taxon>eudicotyledons</taxon>
        <taxon>Gunneridae</taxon>
        <taxon>Pentapetalae</taxon>
        <taxon>rosids</taxon>
        <taxon>fabids</taxon>
        <taxon>Fabales</taxon>
        <taxon>Fabaceae</taxon>
        <taxon>Papilionoideae</taxon>
        <taxon>50 kb inversion clade</taxon>
        <taxon>dalbergioids sensu lato</taxon>
        <taxon>Dalbergieae</taxon>
        <taxon>Pterocarpus clade</taxon>
        <taxon>Stylosanthes</taxon>
    </lineage>
</organism>
<evidence type="ECO:0000313" key="3">
    <source>
        <dbReference type="Proteomes" id="UP001341840"/>
    </source>
</evidence>
<sequence>MNQRYSVDYGQQLSIFDGFAFILLMVSRQLEIFLEDEGNPKIKLVIVKTKRKKEDSSSSHNEREQKLDSGLPLFRQHGICGKHGEPSFNDLGWLYDNAPDIYILMVEMCMRAWRRN</sequence>
<name>A0ABU6T8F4_9FABA</name>
<accession>A0ABU6T8F4</accession>
<feature type="compositionally biased region" description="Basic and acidic residues" evidence="1">
    <location>
        <begin position="52"/>
        <end position="67"/>
    </location>
</feature>
<proteinExistence type="predicted"/>
<comment type="caution">
    <text evidence="2">The sequence shown here is derived from an EMBL/GenBank/DDBJ whole genome shotgun (WGS) entry which is preliminary data.</text>
</comment>
<feature type="region of interest" description="Disordered" evidence="1">
    <location>
        <begin position="49"/>
        <end position="70"/>
    </location>
</feature>
<dbReference type="EMBL" id="JASCZI010090687">
    <property type="protein sequence ID" value="MED6144987.1"/>
    <property type="molecule type" value="Genomic_DNA"/>
</dbReference>
<dbReference type="Proteomes" id="UP001341840">
    <property type="component" value="Unassembled WGS sequence"/>
</dbReference>
<reference evidence="2 3" key="1">
    <citation type="journal article" date="2023" name="Plants (Basel)">
        <title>Bridging the Gap: Combining Genomics and Transcriptomics Approaches to Understand Stylosanthes scabra, an Orphan Legume from the Brazilian Caatinga.</title>
        <authorList>
            <person name="Ferreira-Neto J.R.C."/>
            <person name="da Silva M.D."/>
            <person name="Binneck E."/>
            <person name="de Melo N.F."/>
            <person name="da Silva R.H."/>
            <person name="de Melo A.L.T.M."/>
            <person name="Pandolfi V."/>
            <person name="Bustamante F.O."/>
            <person name="Brasileiro-Vidal A.C."/>
            <person name="Benko-Iseppon A.M."/>
        </authorList>
    </citation>
    <scope>NUCLEOTIDE SEQUENCE [LARGE SCALE GENOMIC DNA]</scope>
    <source>
        <tissue evidence="2">Leaves</tissue>
    </source>
</reference>
<evidence type="ECO:0000313" key="2">
    <source>
        <dbReference type="EMBL" id="MED6144987.1"/>
    </source>
</evidence>
<evidence type="ECO:0000256" key="1">
    <source>
        <dbReference type="SAM" id="MobiDB-lite"/>
    </source>
</evidence>
<gene>
    <name evidence="2" type="ORF">PIB30_020637</name>
</gene>
<keyword evidence="3" id="KW-1185">Reference proteome</keyword>
<protein>
    <submittedName>
        <fullName evidence="2">Uncharacterized protein</fullName>
    </submittedName>
</protein>